<dbReference type="SUPFAM" id="SSF53067">
    <property type="entry name" value="Actin-like ATPase domain"/>
    <property type="match status" value="2"/>
</dbReference>
<evidence type="ECO:0000259" key="1">
    <source>
        <dbReference type="Pfam" id="PF01869"/>
    </source>
</evidence>
<reference evidence="2" key="2">
    <citation type="submission" date="2020-09" db="EMBL/GenBank/DDBJ databases">
        <authorList>
            <person name="Sun Q."/>
            <person name="Zhou Y."/>
        </authorList>
    </citation>
    <scope>NUCLEOTIDE SEQUENCE</scope>
    <source>
        <strain evidence="2">CGMCC 1.15085</strain>
    </source>
</reference>
<dbReference type="GO" id="GO:0016301">
    <property type="term" value="F:kinase activity"/>
    <property type="evidence" value="ECO:0007669"/>
    <property type="project" value="UniProtKB-KW"/>
</dbReference>
<reference evidence="2" key="1">
    <citation type="journal article" date="2014" name="Int. J. Syst. Evol. Microbiol.">
        <title>Complete genome sequence of Corynebacterium casei LMG S-19264T (=DSM 44701T), isolated from a smear-ripened cheese.</title>
        <authorList>
            <consortium name="US DOE Joint Genome Institute (JGI-PGF)"/>
            <person name="Walter F."/>
            <person name="Albersmeier A."/>
            <person name="Kalinowski J."/>
            <person name="Ruckert C."/>
        </authorList>
    </citation>
    <scope>NUCLEOTIDE SEQUENCE</scope>
    <source>
        <strain evidence="2">CGMCC 1.15085</strain>
    </source>
</reference>
<keyword evidence="2" id="KW-0808">Transferase</keyword>
<keyword evidence="3" id="KW-1185">Reference proteome</keyword>
<accession>A0A916TF59</accession>
<keyword evidence="2" id="KW-0418">Kinase</keyword>
<dbReference type="AlphaFoldDB" id="A0A916TF59"/>
<gene>
    <name evidence="2" type="ORF">GCM10011492_34760</name>
</gene>
<feature type="domain" description="ATPase BadF/BadG/BcrA/BcrD type" evidence="1">
    <location>
        <begin position="7"/>
        <end position="296"/>
    </location>
</feature>
<dbReference type="Proteomes" id="UP000636793">
    <property type="component" value="Unassembled WGS sequence"/>
</dbReference>
<organism evidence="2 3">
    <name type="scientific">Flexivirga endophytica</name>
    <dbReference type="NCBI Taxonomy" id="1849103"/>
    <lineage>
        <taxon>Bacteria</taxon>
        <taxon>Bacillati</taxon>
        <taxon>Actinomycetota</taxon>
        <taxon>Actinomycetes</taxon>
        <taxon>Micrococcales</taxon>
        <taxon>Dermacoccaceae</taxon>
        <taxon>Flexivirga</taxon>
    </lineage>
</organism>
<evidence type="ECO:0000313" key="3">
    <source>
        <dbReference type="Proteomes" id="UP000636793"/>
    </source>
</evidence>
<name>A0A916TF59_9MICO</name>
<sequence>MSLFLTVDAGGTSTRALVHDSDGTCSGYAVAGGGNPTASGVESVAKAIRSAAESALRQAAVEPAEVGHALAAMAGSATGLTGVERGLQQLGITAPLHLGSDLEAMFFSGTAELNGAALVSGTGAAAIVVRGGVTTARSDGRGWLLGDVGSGYWIARRVARAVTADLDGRGPRTALTEALLAAADVVGDRSAGKDVLLDQLVTTLYAIPTPGIARFAPLAFEQAGTDEVARTIVEGAGEGLADTVTALAGPDRTAPLIIGGSVLFHQTALRARVTELLRDRGWTGPVAAMADGTLGAVSMNLRSAGVTVDTALHEYAGKSLSAIRSRD</sequence>
<dbReference type="Gene3D" id="3.30.420.40">
    <property type="match status" value="2"/>
</dbReference>
<comment type="caution">
    <text evidence="2">The sequence shown here is derived from an EMBL/GenBank/DDBJ whole genome shotgun (WGS) entry which is preliminary data.</text>
</comment>
<dbReference type="InterPro" id="IPR002731">
    <property type="entry name" value="ATPase_BadF"/>
</dbReference>
<dbReference type="RefSeq" id="WP_188838281.1">
    <property type="nucleotide sequence ID" value="NZ_BMHI01000005.1"/>
</dbReference>
<dbReference type="EMBL" id="BMHI01000005">
    <property type="protein sequence ID" value="GGB40961.1"/>
    <property type="molecule type" value="Genomic_DNA"/>
</dbReference>
<dbReference type="PANTHER" id="PTHR43190">
    <property type="entry name" value="N-ACETYL-D-GLUCOSAMINE KINASE"/>
    <property type="match status" value="1"/>
</dbReference>
<dbReference type="Pfam" id="PF01869">
    <property type="entry name" value="BcrAD_BadFG"/>
    <property type="match status" value="1"/>
</dbReference>
<proteinExistence type="predicted"/>
<dbReference type="InterPro" id="IPR043129">
    <property type="entry name" value="ATPase_NBD"/>
</dbReference>
<protein>
    <submittedName>
        <fullName evidence="2">N-acetylglucosamine kinase</fullName>
    </submittedName>
</protein>
<evidence type="ECO:0000313" key="2">
    <source>
        <dbReference type="EMBL" id="GGB40961.1"/>
    </source>
</evidence>
<dbReference type="PANTHER" id="PTHR43190:SF3">
    <property type="entry name" value="N-ACETYL-D-GLUCOSAMINE KINASE"/>
    <property type="match status" value="1"/>
</dbReference>
<dbReference type="InterPro" id="IPR052519">
    <property type="entry name" value="Euk-type_GlcNAc_Kinase"/>
</dbReference>